<evidence type="ECO:0000256" key="5">
    <source>
        <dbReference type="ARBA" id="ARBA00022833"/>
    </source>
</evidence>
<dbReference type="GO" id="GO:0008270">
    <property type="term" value="F:zinc ion binding"/>
    <property type="evidence" value="ECO:0007669"/>
    <property type="project" value="UniProtKB-KW"/>
</dbReference>
<accession>A0A1J4JZA1</accession>
<evidence type="ECO:0000256" key="3">
    <source>
        <dbReference type="ARBA" id="ARBA00022723"/>
    </source>
</evidence>
<dbReference type="Pfam" id="PF00498">
    <property type="entry name" value="FHA"/>
    <property type="match status" value="1"/>
</dbReference>
<comment type="similarity">
    <text evidence="1">Belongs to the CHFR family.</text>
</comment>
<dbReference type="Gene3D" id="2.60.200.20">
    <property type="match status" value="1"/>
</dbReference>
<reference evidence="9" key="1">
    <citation type="submission" date="2016-10" db="EMBL/GenBank/DDBJ databases">
        <authorList>
            <person name="Benchimol M."/>
            <person name="Almeida L.G."/>
            <person name="Vasconcelos A.T."/>
            <person name="Perreira-Neves A."/>
            <person name="Rosa I.A."/>
            <person name="Tasca T."/>
            <person name="Bogo M.R."/>
            <person name="de Souza W."/>
        </authorList>
    </citation>
    <scope>NUCLEOTIDE SEQUENCE [LARGE SCALE GENOMIC DNA]</scope>
    <source>
        <strain evidence="9">K</strain>
    </source>
</reference>
<dbReference type="InterPro" id="IPR013083">
    <property type="entry name" value="Znf_RING/FYVE/PHD"/>
</dbReference>
<comment type="caution">
    <text evidence="9">The sequence shown here is derived from an EMBL/GenBank/DDBJ whole genome shotgun (WGS) entry which is preliminary data.</text>
</comment>
<dbReference type="SUPFAM" id="SSF49879">
    <property type="entry name" value="SMAD/FHA domain"/>
    <property type="match status" value="1"/>
</dbReference>
<dbReference type="GO" id="GO:0006511">
    <property type="term" value="P:ubiquitin-dependent protein catabolic process"/>
    <property type="evidence" value="ECO:0007669"/>
    <property type="project" value="TreeGrafter"/>
</dbReference>
<evidence type="ECO:0000313" key="10">
    <source>
        <dbReference type="Proteomes" id="UP000179807"/>
    </source>
</evidence>
<dbReference type="InterPro" id="IPR001841">
    <property type="entry name" value="Znf_RING"/>
</dbReference>
<dbReference type="SUPFAM" id="SSF57850">
    <property type="entry name" value="RING/U-box"/>
    <property type="match status" value="1"/>
</dbReference>
<dbReference type="GeneID" id="94840614"/>
<proteinExistence type="inferred from homology"/>
<keyword evidence="4 6" id="KW-0863">Zinc-finger</keyword>
<feature type="domain" description="RING-type" evidence="8">
    <location>
        <begin position="147"/>
        <end position="191"/>
    </location>
</feature>
<dbReference type="CDD" id="cd00060">
    <property type="entry name" value="FHA"/>
    <property type="match status" value="1"/>
</dbReference>
<dbReference type="OrthoDB" id="5876225at2759"/>
<keyword evidence="3" id="KW-0479">Metal-binding</keyword>
<evidence type="ECO:0000256" key="4">
    <source>
        <dbReference type="ARBA" id="ARBA00022771"/>
    </source>
</evidence>
<evidence type="ECO:0000313" key="9">
    <source>
        <dbReference type="EMBL" id="OHT04503.1"/>
    </source>
</evidence>
<dbReference type="Proteomes" id="UP000179807">
    <property type="component" value="Unassembled WGS sequence"/>
</dbReference>
<evidence type="ECO:0000259" key="7">
    <source>
        <dbReference type="PROSITE" id="PS50006"/>
    </source>
</evidence>
<evidence type="ECO:0000259" key="8">
    <source>
        <dbReference type="PROSITE" id="PS50089"/>
    </source>
</evidence>
<keyword evidence="5" id="KW-0862">Zinc</keyword>
<dbReference type="GO" id="GO:0016567">
    <property type="term" value="P:protein ubiquitination"/>
    <property type="evidence" value="ECO:0007669"/>
    <property type="project" value="TreeGrafter"/>
</dbReference>
<dbReference type="AlphaFoldDB" id="A0A1J4JZA1"/>
<dbReference type="PROSITE" id="PS50006">
    <property type="entry name" value="FHA_DOMAIN"/>
    <property type="match status" value="1"/>
</dbReference>
<keyword evidence="10" id="KW-1185">Reference proteome</keyword>
<evidence type="ECO:0000256" key="1">
    <source>
        <dbReference type="ARBA" id="ARBA00005797"/>
    </source>
</evidence>
<dbReference type="InterPro" id="IPR017907">
    <property type="entry name" value="Znf_RING_CS"/>
</dbReference>
<organism evidence="9 10">
    <name type="scientific">Tritrichomonas foetus</name>
    <dbReference type="NCBI Taxonomy" id="1144522"/>
    <lineage>
        <taxon>Eukaryota</taxon>
        <taxon>Metamonada</taxon>
        <taxon>Parabasalia</taxon>
        <taxon>Tritrichomonadida</taxon>
        <taxon>Tritrichomonadidae</taxon>
        <taxon>Tritrichomonas</taxon>
    </lineage>
</organism>
<dbReference type="PANTHER" id="PTHR16079:SF4">
    <property type="entry name" value="E3 UBIQUITIN-PROTEIN LIGASE CHFR"/>
    <property type="match status" value="1"/>
</dbReference>
<sequence>MGIGVLLNSSKNPSPNAPKVIMLAQTVNKIGRQSEIKLDTEKSKEISKHHATIYQKVIKGKLIWIIEDQNSLNGTFVNGRKIHRVTIRHGDEIVFGGGAQFMVGDVVASTELGECRYLFFIPPPPVHFCQSVNVNASIMPENSQDICPICYFPITAAESLPCGHSFCLCCIHEWCRVCKRESHQCACPLCRTNFNPDELTPDEGLISEDSLDVYSVEPLLRQLEVKSCKVIKSVNIFKKWKKKHHAFFWKSFELIKDDDVRRTIFLHVTHVTLPYIVKATNQELKNAIENLGGKIKEKREDLLREVMFRMFALLIPIRKETSHSDAYKRIHELL</sequence>
<dbReference type="Gene3D" id="3.30.40.10">
    <property type="entry name" value="Zinc/RING finger domain, C3HC4 (zinc finger)"/>
    <property type="match status" value="1"/>
</dbReference>
<evidence type="ECO:0000256" key="6">
    <source>
        <dbReference type="PROSITE-ProRule" id="PRU00175"/>
    </source>
</evidence>
<evidence type="ECO:0000256" key="2">
    <source>
        <dbReference type="ARBA" id="ARBA00017908"/>
    </source>
</evidence>
<dbReference type="PROSITE" id="PS00518">
    <property type="entry name" value="ZF_RING_1"/>
    <property type="match status" value="1"/>
</dbReference>
<feature type="domain" description="FHA" evidence="7">
    <location>
        <begin position="28"/>
        <end position="82"/>
    </location>
</feature>
<dbReference type="PROSITE" id="PS50089">
    <property type="entry name" value="ZF_RING_2"/>
    <property type="match status" value="1"/>
</dbReference>
<dbReference type="InterPro" id="IPR000253">
    <property type="entry name" value="FHA_dom"/>
</dbReference>
<name>A0A1J4JZA1_9EUKA</name>
<dbReference type="InterPro" id="IPR008984">
    <property type="entry name" value="SMAD_FHA_dom_sf"/>
</dbReference>
<dbReference type="EMBL" id="MLAK01000791">
    <property type="protein sequence ID" value="OHT04503.1"/>
    <property type="molecule type" value="Genomic_DNA"/>
</dbReference>
<gene>
    <name evidence="9" type="ORF">TRFO_28015</name>
</gene>
<dbReference type="GO" id="GO:0004842">
    <property type="term" value="F:ubiquitin-protein transferase activity"/>
    <property type="evidence" value="ECO:0007669"/>
    <property type="project" value="TreeGrafter"/>
</dbReference>
<protein>
    <recommendedName>
        <fullName evidence="2">E3 ubiquitin-protein ligase CHFR</fullName>
    </recommendedName>
</protein>
<dbReference type="VEuPathDB" id="TrichDB:TRFO_28015"/>
<dbReference type="SMART" id="SM00240">
    <property type="entry name" value="FHA"/>
    <property type="match status" value="1"/>
</dbReference>
<dbReference type="InterPro" id="IPR052256">
    <property type="entry name" value="E3_ubiquitin-ligase_CHFR"/>
</dbReference>
<dbReference type="RefSeq" id="XP_068357639.1">
    <property type="nucleotide sequence ID" value="XM_068505910.1"/>
</dbReference>
<dbReference type="GO" id="GO:0005634">
    <property type="term" value="C:nucleus"/>
    <property type="evidence" value="ECO:0007669"/>
    <property type="project" value="TreeGrafter"/>
</dbReference>
<dbReference type="PANTHER" id="PTHR16079">
    <property type="entry name" value="UBIQUITIN LIGASE PROTEIN CHFR"/>
    <property type="match status" value="1"/>
</dbReference>